<feature type="domain" description="DNA mismatch repair proteins mutS family" evidence="7">
    <location>
        <begin position="590"/>
        <end position="752"/>
    </location>
</feature>
<evidence type="ECO:0000256" key="1">
    <source>
        <dbReference type="ARBA" id="ARBA00022741"/>
    </source>
</evidence>
<keyword evidence="1" id="KW-0547">Nucleotide-binding</keyword>
<dbReference type="Proteomes" id="UP000815325">
    <property type="component" value="Unassembled WGS sequence"/>
</dbReference>
<feature type="compositionally biased region" description="Low complexity" evidence="5">
    <location>
        <begin position="1056"/>
        <end position="1067"/>
    </location>
</feature>
<organism evidence="8 9">
    <name type="scientific">Dunaliella salina</name>
    <name type="common">Green alga</name>
    <name type="synonym">Protococcus salinus</name>
    <dbReference type="NCBI Taxonomy" id="3046"/>
    <lineage>
        <taxon>Eukaryota</taxon>
        <taxon>Viridiplantae</taxon>
        <taxon>Chlorophyta</taxon>
        <taxon>core chlorophytes</taxon>
        <taxon>Chlorophyceae</taxon>
        <taxon>CS clade</taxon>
        <taxon>Chlamydomonadales</taxon>
        <taxon>Dunaliellaceae</taxon>
        <taxon>Dunaliella</taxon>
    </lineage>
</organism>
<feature type="compositionally biased region" description="Low complexity" evidence="5">
    <location>
        <begin position="1"/>
        <end position="10"/>
    </location>
</feature>
<feature type="region of interest" description="Disordered" evidence="5">
    <location>
        <begin position="834"/>
        <end position="900"/>
    </location>
</feature>
<evidence type="ECO:0000256" key="3">
    <source>
        <dbReference type="ARBA" id="ARBA00023125"/>
    </source>
</evidence>
<evidence type="ECO:0000313" key="8">
    <source>
        <dbReference type="EMBL" id="KAF5837995.1"/>
    </source>
</evidence>
<reference evidence="8" key="1">
    <citation type="submission" date="2017-08" db="EMBL/GenBank/DDBJ databases">
        <authorList>
            <person name="Polle J.E."/>
            <person name="Barry K."/>
            <person name="Cushman J."/>
            <person name="Schmutz J."/>
            <person name="Tran D."/>
            <person name="Hathwaick L.T."/>
            <person name="Yim W.C."/>
            <person name="Jenkins J."/>
            <person name="Mckie-Krisberg Z.M."/>
            <person name="Prochnik S."/>
            <person name="Lindquist E."/>
            <person name="Dockter R.B."/>
            <person name="Adam C."/>
            <person name="Molina H."/>
            <person name="Bunkerborg J."/>
            <person name="Jin E."/>
            <person name="Buchheim M."/>
            <person name="Magnuson J."/>
        </authorList>
    </citation>
    <scope>NUCLEOTIDE SEQUENCE</scope>
    <source>
        <strain evidence="8">CCAP 19/18</strain>
    </source>
</reference>
<evidence type="ECO:0000256" key="4">
    <source>
        <dbReference type="SAM" id="Coils"/>
    </source>
</evidence>
<accession>A0ABQ7GTY8</accession>
<dbReference type="InterPro" id="IPR036187">
    <property type="entry name" value="DNA_mismatch_repair_MutS_sf"/>
</dbReference>
<evidence type="ECO:0000256" key="5">
    <source>
        <dbReference type="SAM" id="MobiDB-lite"/>
    </source>
</evidence>
<dbReference type="Pfam" id="PF00488">
    <property type="entry name" value="MutS_V"/>
    <property type="match status" value="1"/>
</dbReference>
<keyword evidence="9" id="KW-1185">Reference proteome</keyword>
<dbReference type="Gene3D" id="3.40.50.300">
    <property type="entry name" value="P-loop containing nucleotide triphosphate hydrolases"/>
    <property type="match status" value="2"/>
</dbReference>
<feature type="compositionally biased region" description="Basic residues" evidence="5">
    <location>
        <begin position="1100"/>
        <end position="1113"/>
    </location>
</feature>
<feature type="region of interest" description="Disordered" evidence="5">
    <location>
        <begin position="1"/>
        <end position="36"/>
    </location>
</feature>
<protein>
    <submittedName>
        <fullName evidence="8">Uncharacterized protein</fullName>
    </submittedName>
</protein>
<feature type="coiled-coil region" evidence="4">
    <location>
        <begin position="755"/>
        <end position="813"/>
    </location>
</feature>
<sequence length="1113" mass="120026">MLLPSPLASPLHHKPSVCPRTATAHRGYDGQGPHSAVFAPPHISNHYVPLRNNHLRVQTLTAYASQAQRSNTLHPTQLRHPIIPSSILHLPDVQQRASVAASATATASGAAFKGRGYAGGQGFKEDLDAITPQPAFSATLRMLEWHRICEHLSAFASTAAGKQACLELGFPRTEEGSQVLLRQTRAAIVLQYDYAVGIDFGGIDSQGAASAIVRAQKAGMCSAAQLRAAAALAVGADRIRKQVLAAVRENEGGRPANSPLAPLIAAVSSLAPQPVFVRDIHACISEENVVQDSASDVLSRCRMRIRSLTSKLSNLLKGYGGEVSEQGGRVCVAMAGGSKLSAGSLMLGSSPGGGLMYVEPPGAVSLNNELAAARGECYSAEEDVLWSLTNQMMGVLEELERMYEVVIWLDVLSSKARYAIWLDAVLPSLVPWNQVFHARGAGAAKQRAQAVKAAQESGIVEEGTPLDDDEGGAGGLRYAVRLRGLRHPLLLGDYLKEKEQLERALRQAGGDPAMVQAISRAGSSSSAGVRLSKSRQAMMEAAGFGASSAPRRSKRGINLEEQQARIETLTNALLKLKPPVPLDLLIKPHISAVVITGPNTGGKTATMKALGLSALMARAGLAIPAEQPAALPAYSSVLADIGDEQSLTANLSTFSGHLARIQVRTGSECTKKRGVGSGALTIATTHHSLMTSLKFEDPQGRFENASVEFDEVALAPTYHLLWGIPGRSNAINIASRLGLNQEVVGSARAGLDTSMSVADDTIKELEEARVRLRNEETARWVVEQDLAALQQQVDTKKREAEALRQELLAARSQSIFDLWVAARQRLAELRRKRVVTPPSPRVQPSLPTELGAPKESTQSAEQAQPVVVEGAREHQEEEEETEEDDDVELPPRLDSRRAGPGALSIDAYLDMSEDVMDLVGQLEAKMLEREQRKKAEESAQQEVDLLPDIVKKLESREAAALPRPNQEPIHSPESQKTPRFDAASPESFDQWMESVVASEESRPVESSEGVGSRKLNTEETEEVALMLLALQQIEDGRPGGLGARQQQARREEGWRGSSASASANGGSIDEDELLMLQALGQLEMHQAMQPRKQQQERQQQRKKRKHRGKSRTG</sequence>
<dbReference type="SUPFAM" id="SSF52540">
    <property type="entry name" value="P-loop containing nucleoside triphosphate hydrolases"/>
    <property type="match status" value="1"/>
</dbReference>
<comment type="caution">
    <text evidence="8">The sequence shown here is derived from an EMBL/GenBank/DDBJ whole genome shotgun (WGS) entry which is preliminary data.</text>
</comment>
<evidence type="ECO:0000259" key="6">
    <source>
        <dbReference type="SMART" id="SM00533"/>
    </source>
</evidence>
<evidence type="ECO:0000313" key="9">
    <source>
        <dbReference type="Proteomes" id="UP000815325"/>
    </source>
</evidence>
<dbReference type="InterPro" id="IPR000432">
    <property type="entry name" value="DNA_mismatch_repair_MutS_C"/>
</dbReference>
<feature type="compositionally biased region" description="Acidic residues" evidence="5">
    <location>
        <begin position="876"/>
        <end position="888"/>
    </location>
</feature>
<dbReference type="InterPro" id="IPR007696">
    <property type="entry name" value="DNA_mismatch_repair_MutS_core"/>
</dbReference>
<keyword evidence="2" id="KW-0067">ATP-binding</keyword>
<dbReference type="InterPro" id="IPR027417">
    <property type="entry name" value="P-loop_NTPase"/>
</dbReference>
<name>A0ABQ7GTY8_DUNSA</name>
<feature type="region of interest" description="Disordered" evidence="5">
    <location>
        <begin position="1033"/>
        <end position="1113"/>
    </location>
</feature>
<dbReference type="EMBL" id="MU069595">
    <property type="protein sequence ID" value="KAF5837995.1"/>
    <property type="molecule type" value="Genomic_DNA"/>
</dbReference>
<feature type="region of interest" description="Disordered" evidence="5">
    <location>
        <begin position="956"/>
        <end position="1017"/>
    </location>
</feature>
<proteinExistence type="predicted"/>
<feature type="domain" description="DNA mismatch repair protein MutS core" evidence="6">
    <location>
        <begin position="143"/>
        <end position="493"/>
    </location>
</feature>
<dbReference type="SMART" id="SM00534">
    <property type="entry name" value="MUTSac"/>
    <property type="match status" value="1"/>
</dbReference>
<dbReference type="PANTHER" id="PTHR48466:SF2">
    <property type="entry name" value="OS10G0509000 PROTEIN"/>
    <property type="match status" value="1"/>
</dbReference>
<dbReference type="InterPro" id="IPR045076">
    <property type="entry name" value="MutS"/>
</dbReference>
<evidence type="ECO:0000259" key="7">
    <source>
        <dbReference type="SMART" id="SM00534"/>
    </source>
</evidence>
<gene>
    <name evidence="8" type="ORF">DUNSADRAFT_3588</name>
</gene>
<dbReference type="SUPFAM" id="SSF48334">
    <property type="entry name" value="DNA repair protein MutS, domain III"/>
    <property type="match status" value="1"/>
</dbReference>
<keyword evidence="3" id="KW-0238">DNA-binding</keyword>
<dbReference type="SMART" id="SM00533">
    <property type="entry name" value="MUTSd"/>
    <property type="match status" value="1"/>
</dbReference>
<keyword evidence="4" id="KW-0175">Coiled coil</keyword>
<dbReference type="PANTHER" id="PTHR48466">
    <property type="entry name" value="OS10G0509000 PROTEIN-RELATED"/>
    <property type="match status" value="1"/>
</dbReference>
<evidence type="ECO:0000256" key="2">
    <source>
        <dbReference type="ARBA" id="ARBA00022840"/>
    </source>
</evidence>